<dbReference type="Proteomes" id="UP001164250">
    <property type="component" value="Chromosome 3"/>
</dbReference>
<dbReference type="EMBL" id="CM047899">
    <property type="protein sequence ID" value="KAJ0100992.1"/>
    <property type="molecule type" value="Genomic_DNA"/>
</dbReference>
<proteinExistence type="predicted"/>
<sequence>MAPDHKKKTTLPSNIHPKQIESNSKRLSPRITKGALNSKRVSSRISNCISPPTSIEIDDLTLTPNEPMRSESLNTRGRLFVFC</sequence>
<comment type="caution">
    <text evidence="1">The sequence shown here is derived from an EMBL/GenBank/DDBJ whole genome shotgun (WGS) entry which is preliminary data.</text>
</comment>
<organism evidence="1 2">
    <name type="scientific">Pistacia atlantica</name>
    <dbReference type="NCBI Taxonomy" id="434234"/>
    <lineage>
        <taxon>Eukaryota</taxon>
        <taxon>Viridiplantae</taxon>
        <taxon>Streptophyta</taxon>
        <taxon>Embryophyta</taxon>
        <taxon>Tracheophyta</taxon>
        <taxon>Spermatophyta</taxon>
        <taxon>Magnoliopsida</taxon>
        <taxon>eudicotyledons</taxon>
        <taxon>Gunneridae</taxon>
        <taxon>Pentapetalae</taxon>
        <taxon>rosids</taxon>
        <taxon>malvids</taxon>
        <taxon>Sapindales</taxon>
        <taxon>Anacardiaceae</taxon>
        <taxon>Pistacia</taxon>
    </lineage>
</organism>
<accession>A0ACC1BPX9</accession>
<reference evidence="2" key="1">
    <citation type="journal article" date="2023" name="G3 (Bethesda)">
        <title>Genome assembly and association tests identify interacting loci associated with vigor, precocity, and sex in interspecific pistachio rootstocks.</title>
        <authorList>
            <person name="Palmer W."/>
            <person name="Jacygrad E."/>
            <person name="Sagayaradj S."/>
            <person name="Cavanaugh K."/>
            <person name="Han R."/>
            <person name="Bertier L."/>
            <person name="Beede B."/>
            <person name="Kafkas S."/>
            <person name="Golino D."/>
            <person name="Preece J."/>
            <person name="Michelmore R."/>
        </authorList>
    </citation>
    <scope>NUCLEOTIDE SEQUENCE [LARGE SCALE GENOMIC DNA]</scope>
</reference>
<gene>
    <name evidence="1" type="ORF">Patl1_04242</name>
</gene>
<protein>
    <submittedName>
        <fullName evidence="1">Uncharacterized protein</fullName>
    </submittedName>
</protein>
<name>A0ACC1BPX9_9ROSI</name>
<keyword evidence="2" id="KW-1185">Reference proteome</keyword>
<evidence type="ECO:0000313" key="1">
    <source>
        <dbReference type="EMBL" id="KAJ0100992.1"/>
    </source>
</evidence>
<evidence type="ECO:0000313" key="2">
    <source>
        <dbReference type="Proteomes" id="UP001164250"/>
    </source>
</evidence>